<sequence length="41" mass="4904">MKKSIPGWPEYEITPTGKIWSVRRERWLKPSMAAGYEHIWS</sequence>
<organism evidence="2">
    <name type="scientific">viral metagenome</name>
    <dbReference type="NCBI Taxonomy" id="1070528"/>
    <lineage>
        <taxon>unclassified sequences</taxon>
        <taxon>metagenomes</taxon>
        <taxon>organismal metagenomes</taxon>
    </lineage>
</organism>
<protein>
    <recommendedName>
        <fullName evidence="1">NUMOD4 domain-containing protein</fullName>
    </recommendedName>
</protein>
<feature type="domain" description="NUMOD4" evidence="1">
    <location>
        <begin position="3"/>
        <end position="36"/>
    </location>
</feature>
<dbReference type="GO" id="GO:0016788">
    <property type="term" value="F:hydrolase activity, acting on ester bonds"/>
    <property type="evidence" value="ECO:0007669"/>
    <property type="project" value="InterPro"/>
</dbReference>
<proteinExistence type="predicted"/>
<dbReference type="EMBL" id="MT142150">
    <property type="protein sequence ID" value="QJA75242.1"/>
    <property type="molecule type" value="Genomic_DNA"/>
</dbReference>
<evidence type="ECO:0000259" key="1">
    <source>
        <dbReference type="Pfam" id="PF07463"/>
    </source>
</evidence>
<dbReference type="AlphaFoldDB" id="A0A6M3K1P4"/>
<dbReference type="Pfam" id="PF07463">
    <property type="entry name" value="NUMOD4"/>
    <property type="match status" value="1"/>
</dbReference>
<accession>A0A6M3K1P4</accession>
<dbReference type="InterPro" id="IPR010902">
    <property type="entry name" value="NUMOD4"/>
</dbReference>
<gene>
    <name evidence="2" type="ORF">MM415A01853_0006</name>
</gene>
<evidence type="ECO:0000313" key="2">
    <source>
        <dbReference type="EMBL" id="QJA75242.1"/>
    </source>
</evidence>
<name>A0A6M3K1P4_9ZZZZ</name>
<reference evidence="2" key="1">
    <citation type="submission" date="2020-03" db="EMBL/GenBank/DDBJ databases">
        <title>The deep terrestrial virosphere.</title>
        <authorList>
            <person name="Holmfeldt K."/>
            <person name="Nilsson E."/>
            <person name="Simone D."/>
            <person name="Lopez-Fernandez M."/>
            <person name="Wu X."/>
            <person name="de Brujin I."/>
            <person name="Lundin D."/>
            <person name="Andersson A."/>
            <person name="Bertilsson S."/>
            <person name="Dopson M."/>
        </authorList>
    </citation>
    <scope>NUCLEOTIDE SEQUENCE</scope>
    <source>
        <strain evidence="2">MM415A01853</strain>
    </source>
</reference>